<evidence type="ECO:0000313" key="9">
    <source>
        <dbReference type="EMBL" id="BAW80767.1"/>
    </source>
</evidence>
<proteinExistence type="predicted"/>
<evidence type="ECO:0000256" key="4">
    <source>
        <dbReference type="ARBA" id="ARBA00022692"/>
    </source>
</evidence>
<name>A0A1Q2SNU0_9GAMM</name>
<dbReference type="Pfam" id="PF01694">
    <property type="entry name" value="Rhomboid"/>
    <property type="match status" value="1"/>
</dbReference>
<feature type="transmembrane region" description="Helical" evidence="7">
    <location>
        <begin position="202"/>
        <end position="221"/>
    </location>
</feature>
<evidence type="ECO:0000256" key="1">
    <source>
        <dbReference type="ARBA" id="ARBA00004141"/>
    </source>
</evidence>
<feature type="transmembrane region" description="Helical" evidence="7">
    <location>
        <begin position="107"/>
        <end position="126"/>
    </location>
</feature>
<gene>
    <name evidence="9" type="ORF">TAO_1397</name>
</gene>
<evidence type="ECO:0000256" key="5">
    <source>
        <dbReference type="ARBA" id="ARBA00022989"/>
    </source>
</evidence>
<evidence type="ECO:0000256" key="3">
    <source>
        <dbReference type="ARBA" id="ARBA00022519"/>
    </source>
</evidence>
<keyword evidence="2" id="KW-1003">Cell membrane</keyword>
<keyword evidence="5 7" id="KW-1133">Transmembrane helix</keyword>
<dbReference type="OrthoDB" id="9814037at2"/>
<feature type="transmembrane region" description="Helical" evidence="7">
    <location>
        <begin position="75"/>
        <end position="95"/>
    </location>
</feature>
<dbReference type="Proteomes" id="UP000243679">
    <property type="component" value="Chromosome"/>
</dbReference>
<dbReference type="PANTHER" id="PTHR43066:SF26">
    <property type="entry name" value="RHOMBOID PROTEASE GLPG"/>
    <property type="match status" value="1"/>
</dbReference>
<evidence type="ECO:0000313" key="10">
    <source>
        <dbReference type="Proteomes" id="UP000243679"/>
    </source>
</evidence>
<dbReference type="GO" id="GO:0004252">
    <property type="term" value="F:serine-type endopeptidase activity"/>
    <property type="evidence" value="ECO:0007669"/>
    <property type="project" value="InterPro"/>
</dbReference>
<evidence type="ECO:0000256" key="2">
    <source>
        <dbReference type="ARBA" id="ARBA00022475"/>
    </source>
</evidence>
<feature type="transmembrane region" description="Helical" evidence="7">
    <location>
        <begin position="132"/>
        <end position="150"/>
    </location>
</feature>
<feature type="transmembrane region" description="Helical" evidence="7">
    <location>
        <begin position="157"/>
        <end position="182"/>
    </location>
</feature>
<feature type="transmembrane region" description="Helical" evidence="7">
    <location>
        <begin position="42"/>
        <end position="63"/>
    </location>
</feature>
<reference evidence="9 10" key="1">
    <citation type="journal article" date="2017" name="ISME J.">
        <title>An acid-tolerant ammonia-oxidizing ?-proteobacterium from soil.</title>
        <authorList>
            <person name="Hayatsu M."/>
            <person name="Tago K."/>
            <person name="Uchiyama I."/>
            <person name="Toyoda A."/>
            <person name="Wang Y."/>
            <person name="Shimomura Y."/>
            <person name="Okubo T."/>
            <person name="Kurisu F."/>
            <person name="Hirono Y."/>
            <person name="Nonaka K."/>
            <person name="Akiyama H."/>
            <person name="Itoh T."/>
            <person name="Takami H."/>
        </authorList>
    </citation>
    <scope>NUCLEOTIDE SEQUENCE [LARGE SCALE GENOMIC DNA]</scope>
    <source>
        <strain evidence="9 10">TAO100</strain>
    </source>
</reference>
<dbReference type="KEGG" id="ntt:TAO_1397"/>
<dbReference type="InterPro" id="IPR022764">
    <property type="entry name" value="Peptidase_S54_rhomboid_dom"/>
</dbReference>
<dbReference type="InterPro" id="IPR035952">
    <property type="entry name" value="Rhomboid-like_sf"/>
</dbReference>
<dbReference type="EMBL" id="AP014836">
    <property type="protein sequence ID" value="BAW80767.1"/>
    <property type="molecule type" value="Genomic_DNA"/>
</dbReference>
<protein>
    <submittedName>
        <fullName evidence="9">Rhomboid family protein</fullName>
    </submittedName>
</protein>
<dbReference type="PANTHER" id="PTHR43066">
    <property type="entry name" value="RHOMBOID-RELATED PROTEIN"/>
    <property type="match status" value="1"/>
</dbReference>
<evidence type="ECO:0000256" key="7">
    <source>
        <dbReference type="SAM" id="Phobius"/>
    </source>
</evidence>
<keyword evidence="3" id="KW-0997">Cell inner membrane</keyword>
<evidence type="ECO:0000259" key="8">
    <source>
        <dbReference type="Pfam" id="PF01694"/>
    </source>
</evidence>
<organism evidence="9 10">
    <name type="scientific">Candidatus Nitrosoglobus terrae</name>
    <dbReference type="NCBI Taxonomy" id="1630141"/>
    <lineage>
        <taxon>Bacteria</taxon>
        <taxon>Pseudomonadati</taxon>
        <taxon>Pseudomonadota</taxon>
        <taxon>Gammaproteobacteria</taxon>
        <taxon>Chromatiales</taxon>
        <taxon>Chromatiaceae</taxon>
        <taxon>Candidatus Nitrosoglobus</taxon>
    </lineage>
</organism>
<dbReference type="AlphaFoldDB" id="A0A1Q2SNU0"/>
<keyword evidence="4 7" id="KW-0812">Transmembrane</keyword>
<sequence length="222" mass="25090">MIPVINPNPTTLQPVVTIGIIIICVFIFLWEISLDPKEITRAIYYFSITPALFLHRINLAIHSPIPIELTLITSMFFHANWLHLAGNLLFFWIFGKTIEDAMGHIRFILFYLLCGSIATMSYILIYPTSYTPVIGASGAISAVLGAYFRLFPRSKIIVFYLHGIYPSLTQVPAGLVLIIWYGLQLLYPIFVGTDQETVTWEIHLSGFAAGMLLVPLFHRTIK</sequence>
<dbReference type="GO" id="GO:0016020">
    <property type="term" value="C:membrane"/>
    <property type="evidence" value="ECO:0007669"/>
    <property type="project" value="UniProtKB-SubCell"/>
</dbReference>
<keyword evidence="6 7" id="KW-0472">Membrane</keyword>
<evidence type="ECO:0000256" key="6">
    <source>
        <dbReference type="ARBA" id="ARBA00023136"/>
    </source>
</evidence>
<keyword evidence="10" id="KW-1185">Reference proteome</keyword>
<feature type="transmembrane region" description="Helical" evidence="7">
    <location>
        <begin position="12"/>
        <end position="30"/>
    </location>
</feature>
<comment type="subcellular location">
    <subcellularLocation>
        <location evidence="1">Membrane</location>
        <topology evidence="1">Multi-pass membrane protein</topology>
    </subcellularLocation>
</comment>
<dbReference type="Gene3D" id="1.20.1540.10">
    <property type="entry name" value="Rhomboid-like"/>
    <property type="match status" value="1"/>
</dbReference>
<accession>A0A1Q2SNU0</accession>
<dbReference type="RefSeq" id="WP_096527278.1">
    <property type="nucleotide sequence ID" value="NZ_AP014836.1"/>
</dbReference>
<dbReference type="SUPFAM" id="SSF144091">
    <property type="entry name" value="Rhomboid-like"/>
    <property type="match status" value="1"/>
</dbReference>
<feature type="domain" description="Peptidase S54 rhomboid" evidence="8">
    <location>
        <begin position="70"/>
        <end position="219"/>
    </location>
</feature>